<protein>
    <recommendedName>
        <fullName evidence="9">Flagellar calcium-binding protein EF-hand domain-containing protein</fullName>
    </recommendedName>
</protein>
<evidence type="ECO:0000259" key="9">
    <source>
        <dbReference type="Pfam" id="PF22592"/>
    </source>
</evidence>
<evidence type="ECO:0000256" key="2">
    <source>
        <dbReference type="ARBA" id="ARBA00022723"/>
    </source>
</evidence>
<dbReference type="GO" id="GO:0031514">
    <property type="term" value="C:motile cilium"/>
    <property type="evidence" value="ECO:0007669"/>
    <property type="project" value="UniProtKB-SubCell"/>
</dbReference>
<keyword evidence="6" id="KW-0969">Cilium</keyword>
<feature type="region of interest" description="Disordered" evidence="8">
    <location>
        <begin position="1505"/>
        <end position="1534"/>
    </location>
</feature>
<evidence type="ECO:0000256" key="3">
    <source>
        <dbReference type="ARBA" id="ARBA00022737"/>
    </source>
</evidence>
<dbReference type="EMBL" id="CP009385">
    <property type="protein sequence ID" value="AIN96961.1"/>
    <property type="molecule type" value="Genomic_DNA"/>
</dbReference>
<accession>A0A088S5Z2</accession>
<dbReference type="Gene3D" id="1.10.238.10">
    <property type="entry name" value="EF-hand"/>
    <property type="match status" value="1"/>
</dbReference>
<evidence type="ECO:0000256" key="4">
    <source>
        <dbReference type="ARBA" id="ARBA00022837"/>
    </source>
</evidence>
<keyword evidence="3" id="KW-0677">Repeat</keyword>
<keyword evidence="5" id="KW-0282">Flagellum</keyword>
<proteinExistence type="predicted"/>
<sequence>MGCTSSSLSFRDVYIDLQQRWGLDPKLYGVLEPNGVSERSSVFASRASDAARQASQEFLLRDGRLFTCDSLLVEQASLLKYFLFPSEGKDTPHPYNAVLFRRLLSVVSAEHARHAATEVFSIIREGSFISRWDYRVWMVACCEFYHVLAVLQEQKALPKSTKAFMKALAQLSEQSALLQQSTEGTVLFQDTLEEVWREGSAVQLTSSMLEGLAMEQLHSQMLSVLAYTPKSTSTSTATSSDDSLAPRLIALATEYEKRVVPMTERQSSNPLCSCDIASVRSSVSLLVFAEWAAMECALSFCGPEEDFASYGVAPVPLSSVLLQPKNSLRQQWRTRLLHLSEVKCELAELEPLGHLSEAYGELLAKKEALEREMEKQVERWRGNCEALSAEDVEGMCWGLLEVRESLPNRTVHQILSRKAFEHTSGVGSTISTTSQLCNYLRHYLALHDLYCDVLIRQLKRSDLEGLDDESCLPRPTDFDTFRIVLVAAQARHDTCLDPLLGSAAGCGPLRAALTLDIMRRLFNSVAENDMEDGVRGVSFDALCAMVVRGLAQGRHVSLSLRSIDELRSAVGIDQTKQRHAFIESFLREVFTLNQEDLSACGPLLAAKALEGVVGLPQYTDHSACVAAMVVRYASLEPRCWCALSASDEVELAAVTRWLYRLRSESLDRLSLMENSTCMEFAVRTLFCVAAAQRGFEDTAPRAEKSVNSDISFGDVQLSATRPLMTTGVTQVHFVRAMAAICKYLECPADVLLNNSNALLLPTSSATDVLATLTMSPQFTVESAFRSFQGVPHSAVDCHGYDDGEVEQRNAPDRTPTARVRQILFVIVFNYTRQHCFMDWRTHTQYADGSVTSSAAEDGSSGDYPKWEGESTLLALSHAMPLQTLVGCYRVFAQLTEREAQRNGPAESARGRQSLFLHALYTRYMLFFQQLHLDEDHVAEVGARALQFIVSQSGCGTCDHGELGITRRGFSSFLQFILGYLMTEKAYESAVEANTGVRGVAQDGTVEVFLSEQDCLNLLAYFGRLTKGGISAIPTLEEAQLWLRSHCFENTYKGFISLQNMCLWYGSYRAEHYALESLYDWWRESYAQRIPFTTSTEHRCERQSTMREILRLKQHREHLSESYPVEASEDEDGFLPVEITSAVLERRWGVREVTTRVFGMDEESTAGATPPGDRGEAQASSSSSSVPLWLDSCECGSNAALHRTDPGSRKVHRSDFRFFLQYMHHFVSAYISLYYVLAVLEASSGAVSSDGSVHRVPSTPVEYQEKMTELLSQSLLPLLPLIAMPAEMSSTLSSVVTDLWHDMQTTGIVPDVTCRRGAHSIAAFLVSHSHLLSYRVRQSYLEGIEAQDIHEMLNTQGALLGEMDSYDTSAKLSYWECLRVLLPFGPSLHQRQRRRELFMWMDRRQRGYLTMSDIARGLMDRVQLQSFRADFSAALLRAFRATKDVAAERQNVIYLTQHTEEQVLMPWEFNAFLAYLYRYLELYFMFDVLTCGGHVHPETLHVVQKQQRYDTADPDEGRSGGESVGARRNKRADGAEDAAVAADGVAVTLHTRSAAVDLYEASTRPYQITLEAGLMKKEVSLAQFRIARQLLRQWGAHVENPVEVFEHVDRRCHEEGKMLFNGFAIWASEHDLHPAANDYGYVDSVDAIAIMEEDCAFR</sequence>
<organism evidence="10 11">
    <name type="scientific">Leishmania panamensis</name>
    <dbReference type="NCBI Taxonomy" id="5679"/>
    <lineage>
        <taxon>Eukaryota</taxon>
        <taxon>Discoba</taxon>
        <taxon>Euglenozoa</taxon>
        <taxon>Kinetoplastea</taxon>
        <taxon>Metakinetoplastina</taxon>
        <taxon>Trypanosomatida</taxon>
        <taxon>Trypanosomatidae</taxon>
        <taxon>Leishmaniinae</taxon>
        <taxon>Leishmania</taxon>
        <taxon>Leishmania guyanensis species complex</taxon>
    </lineage>
</organism>
<dbReference type="Pfam" id="PF22592">
    <property type="entry name" value="FCaBP_EF-hand"/>
    <property type="match status" value="1"/>
</dbReference>
<name>A0A088S5Z2_LEIPA</name>
<dbReference type="GO" id="GO:0046872">
    <property type="term" value="F:metal ion binding"/>
    <property type="evidence" value="ECO:0007669"/>
    <property type="project" value="UniProtKB-KW"/>
</dbReference>
<dbReference type="InterPro" id="IPR054322">
    <property type="entry name" value="FCABP_EF-hand"/>
</dbReference>
<dbReference type="Proteomes" id="UP000063063">
    <property type="component" value="Chromosome 16"/>
</dbReference>
<keyword evidence="6" id="KW-0966">Cell projection</keyword>
<evidence type="ECO:0000313" key="11">
    <source>
        <dbReference type="Proteomes" id="UP000063063"/>
    </source>
</evidence>
<comment type="subcellular location">
    <subcellularLocation>
        <location evidence="1">Cell projection</location>
        <location evidence="1">Cilium</location>
        <location evidence="1">Flagellum</location>
    </subcellularLocation>
</comment>
<feature type="compositionally biased region" description="Basic and acidic residues" evidence="8">
    <location>
        <begin position="1506"/>
        <end position="1518"/>
    </location>
</feature>
<evidence type="ECO:0000256" key="6">
    <source>
        <dbReference type="ARBA" id="ARBA00023069"/>
    </source>
</evidence>
<dbReference type="OrthoDB" id="272063at2759"/>
<evidence type="ECO:0000256" key="5">
    <source>
        <dbReference type="ARBA" id="ARBA00022846"/>
    </source>
</evidence>
<evidence type="ECO:0000313" key="10">
    <source>
        <dbReference type="EMBL" id="AIN96961.1"/>
    </source>
</evidence>
<feature type="region of interest" description="Disordered" evidence="8">
    <location>
        <begin position="1158"/>
        <end position="1182"/>
    </location>
</feature>
<keyword evidence="7" id="KW-0175">Coiled coil</keyword>
<dbReference type="RefSeq" id="XP_010697614.1">
    <property type="nucleotide sequence ID" value="XM_010699312.1"/>
</dbReference>
<evidence type="ECO:0000256" key="7">
    <source>
        <dbReference type="SAM" id="Coils"/>
    </source>
</evidence>
<feature type="coiled-coil region" evidence="7">
    <location>
        <begin position="352"/>
        <end position="390"/>
    </location>
</feature>
<dbReference type="GeneID" id="22573665"/>
<keyword evidence="4" id="KW-0106">Calcium</keyword>
<evidence type="ECO:0000256" key="8">
    <source>
        <dbReference type="SAM" id="MobiDB-lite"/>
    </source>
</evidence>
<evidence type="ECO:0000256" key="1">
    <source>
        <dbReference type="ARBA" id="ARBA00004230"/>
    </source>
</evidence>
<gene>
    <name evidence="10" type="ORF">LPMP_160870</name>
</gene>
<dbReference type="VEuPathDB" id="TriTrypDB:LPMP_160870"/>
<keyword evidence="2" id="KW-0479">Metal-binding</keyword>
<dbReference type="eggNOG" id="ENOG502S6CU">
    <property type="taxonomic scope" value="Eukaryota"/>
</dbReference>
<dbReference type="VEuPathDB" id="TriTrypDB:LPAL13_160013000"/>
<feature type="domain" description="Flagellar calcium-binding protein EF-hand" evidence="9">
    <location>
        <begin position="1381"/>
        <end position="1450"/>
    </location>
</feature>
<reference evidence="10 11" key="1">
    <citation type="journal article" date="2015" name="Sci. Rep.">
        <title>The genome of Leishmania panamensis: insights into genomics of the L. (Viannia) subgenus.</title>
        <authorList>
            <person name="Llanes A."/>
            <person name="Restrepo C.M."/>
            <person name="Vecchio G.D."/>
            <person name="Anguizola F.J."/>
            <person name="Lleonart R."/>
        </authorList>
    </citation>
    <scope>NUCLEOTIDE SEQUENCE [LARGE SCALE GENOMIC DNA]</scope>
    <source>
        <strain evidence="10 11">MHOM/PA/94/PSC-1</strain>
    </source>
</reference>
<dbReference type="KEGG" id="lpan:LPMP_160870"/>
<keyword evidence="11" id="KW-1185">Reference proteome</keyword>